<keyword evidence="4" id="KW-1185">Reference proteome</keyword>
<dbReference type="STRING" id="1149755.A0A2J6S431"/>
<feature type="region of interest" description="Disordered" evidence="2">
    <location>
        <begin position="1"/>
        <end position="54"/>
    </location>
</feature>
<organism evidence="3 4">
    <name type="scientific">Hyaloscypha variabilis (strain UAMH 11265 / GT02V1 / F)</name>
    <name type="common">Meliniomyces variabilis</name>
    <dbReference type="NCBI Taxonomy" id="1149755"/>
    <lineage>
        <taxon>Eukaryota</taxon>
        <taxon>Fungi</taxon>
        <taxon>Dikarya</taxon>
        <taxon>Ascomycota</taxon>
        <taxon>Pezizomycotina</taxon>
        <taxon>Leotiomycetes</taxon>
        <taxon>Helotiales</taxon>
        <taxon>Hyaloscyphaceae</taxon>
        <taxon>Hyaloscypha</taxon>
        <taxon>Hyaloscypha variabilis</taxon>
    </lineage>
</organism>
<dbReference type="Proteomes" id="UP000235786">
    <property type="component" value="Unassembled WGS sequence"/>
</dbReference>
<accession>A0A2J6S431</accession>
<gene>
    <name evidence="3" type="ORF">L207DRAFT_524884</name>
</gene>
<proteinExistence type="predicted"/>
<sequence length="306" mass="35906">MGRSAIQYDRSQNRRAQKQRSMPEDYDEDISELGQSDQSGEAADEHDCECDSDASECHCDLEDKEDKQSEKTCDGSDAEVYYELKENRRNRKRELLVESQEKEKAKQMEKEMEDEVNAAYQAFNNDETIPFDFTVSRSYRLYSTDHFEWMYDSSYCPTNRVDFHYIDESGAEAPSPKDGSEKPLYGDIYLDEDAYCNFGPIPIPKQTRRKDMKIMGGSAKYDLKFKFFRNEYLKLSVPRALVELSRKLPSHAPERFEFVGILRDREKERGERKKAAEEEKKNRPASPHESYFEMNHPMGSWAQSRW</sequence>
<evidence type="ECO:0000313" key="4">
    <source>
        <dbReference type="Proteomes" id="UP000235786"/>
    </source>
</evidence>
<evidence type="ECO:0000256" key="1">
    <source>
        <dbReference type="SAM" id="Coils"/>
    </source>
</evidence>
<dbReference type="EMBL" id="KZ613940">
    <property type="protein sequence ID" value="PMD45526.1"/>
    <property type="molecule type" value="Genomic_DNA"/>
</dbReference>
<keyword evidence="1" id="KW-0175">Coiled coil</keyword>
<feature type="compositionally biased region" description="Acidic residues" evidence="2">
    <location>
        <begin position="42"/>
        <end position="54"/>
    </location>
</feature>
<evidence type="ECO:0000256" key="2">
    <source>
        <dbReference type="SAM" id="MobiDB-lite"/>
    </source>
</evidence>
<reference evidence="3 4" key="1">
    <citation type="submission" date="2016-04" db="EMBL/GenBank/DDBJ databases">
        <title>A degradative enzymes factory behind the ericoid mycorrhizal symbiosis.</title>
        <authorList>
            <consortium name="DOE Joint Genome Institute"/>
            <person name="Martino E."/>
            <person name="Morin E."/>
            <person name="Grelet G."/>
            <person name="Kuo A."/>
            <person name="Kohler A."/>
            <person name="Daghino S."/>
            <person name="Barry K."/>
            <person name="Choi C."/>
            <person name="Cichocki N."/>
            <person name="Clum A."/>
            <person name="Copeland A."/>
            <person name="Hainaut M."/>
            <person name="Haridas S."/>
            <person name="Labutti K."/>
            <person name="Lindquist E."/>
            <person name="Lipzen A."/>
            <person name="Khouja H.-R."/>
            <person name="Murat C."/>
            <person name="Ohm R."/>
            <person name="Olson A."/>
            <person name="Spatafora J."/>
            <person name="Veneault-Fourrey C."/>
            <person name="Henrissat B."/>
            <person name="Grigoriev I."/>
            <person name="Martin F."/>
            <person name="Perotto S."/>
        </authorList>
    </citation>
    <scope>NUCLEOTIDE SEQUENCE [LARGE SCALE GENOMIC DNA]</scope>
    <source>
        <strain evidence="3 4">F</strain>
    </source>
</reference>
<name>A0A2J6S431_HYAVF</name>
<protein>
    <submittedName>
        <fullName evidence="3">Uncharacterized protein</fullName>
    </submittedName>
</protein>
<evidence type="ECO:0000313" key="3">
    <source>
        <dbReference type="EMBL" id="PMD45526.1"/>
    </source>
</evidence>
<feature type="coiled-coil region" evidence="1">
    <location>
        <begin position="95"/>
        <end position="122"/>
    </location>
</feature>
<dbReference type="OrthoDB" id="4508730at2759"/>
<feature type="region of interest" description="Disordered" evidence="2">
    <location>
        <begin position="266"/>
        <end position="306"/>
    </location>
</feature>
<dbReference type="AlphaFoldDB" id="A0A2J6S431"/>
<feature type="compositionally biased region" description="Basic and acidic residues" evidence="2">
    <location>
        <begin position="266"/>
        <end position="282"/>
    </location>
</feature>